<accession>A0A8X7UTM8</accession>
<dbReference type="SMART" id="SM01132">
    <property type="entry name" value="DIL"/>
    <property type="match status" value="1"/>
</dbReference>
<name>A0A8X7UTM8_BRACI</name>
<dbReference type="OrthoDB" id="1061421at2759"/>
<reference evidence="2 3" key="1">
    <citation type="submission" date="2020-02" db="EMBL/GenBank/DDBJ databases">
        <authorList>
            <person name="Ma Q."/>
            <person name="Huang Y."/>
            <person name="Song X."/>
            <person name="Pei D."/>
        </authorList>
    </citation>
    <scope>NUCLEOTIDE SEQUENCE [LARGE SCALE GENOMIC DNA]</scope>
    <source>
        <strain evidence="2">Sxm20200214</strain>
        <tissue evidence="2">Leaf</tissue>
    </source>
</reference>
<keyword evidence="3" id="KW-1185">Reference proteome</keyword>
<dbReference type="AlphaFoldDB" id="A0A8X7UTM8"/>
<dbReference type="InterPro" id="IPR052072">
    <property type="entry name" value="Vascular_dev_regulator"/>
</dbReference>
<evidence type="ECO:0000313" key="3">
    <source>
        <dbReference type="Proteomes" id="UP000886595"/>
    </source>
</evidence>
<dbReference type="InterPro" id="IPR002710">
    <property type="entry name" value="Dilute_dom"/>
</dbReference>
<protein>
    <recommendedName>
        <fullName evidence="1">Dilute domain-containing protein</fullName>
    </recommendedName>
</protein>
<proteinExistence type="predicted"/>
<comment type="caution">
    <text evidence="2">The sequence shown here is derived from an EMBL/GenBank/DDBJ whole genome shotgun (WGS) entry which is preliminary data.</text>
</comment>
<dbReference type="PANTHER" id="PTHR16027:SF6">
    <property type="entry name" value="DILUTE DOMAIN-CONTAINING PROTEIN"/>
    <property type="match status" value="1"/>
</dbReference>
<dbReference type="EMBL" id="JAAMPC010000010">
    <property type="protein sequence ID" value="KAG2289276.1"/>
    <property type="molecule type" value="Genomic_DNA"/>
</dbReference>
<dbReference type="Pfam" id="PF01843">
    <property type="entry name" value="DIL"/>
    <property type="match status" value="1"/>
</dbReference>
<dbReference type="PANTHER" id="PTHR16027">
    <property type="entry name" value="DILUTE DOMAIN-CONTAINING PROTEIN YPR089W"/>
    <property type="match status" value="1"/>
</dbReference>
<organism evidence="2 3">
    <name type="scientific">Brassica carinata</name>
    <name type="common">Ethiopian mustard</name>
    <name type="synonym">Abyssinian cabbage</name>
    <dbReference type="NCBI Taxonomy" id="52824"/>
    <lineage>
        <taxon>Eukaryota</taxon>
        <taxon>Viridiplantae</taxon>
        <taxon>Streptophyta</taxon>
        <taxon>Embryophyta</taxon>
        <taxon>Tracheophyta</taxon>
        <taxon>Spermatophyta</taxon>
        <taxon>Magnoliopsida</taxon>
        <taxon>eudicotyledons</taxon>
        <taxon>Gunneridae</taxon>
        <taxon>Pentapetalae</taxon>
        <taxon>rosids</taxon>
        <taxon>malvids</taxon>
        <taxon>Brassicales</taxon>
        <taxon>Brassicaceae</taxon>
        <taxon>Brassiceae</taxon>
        <taxon>Brassica</taxon>
    </lineage>
</organism>
<evidence type="ECO:0000313" key="2">
    <source>
        <dbReference type="EMBL" id="KAG2289276.1"/>
    </source>
</evidence>
<dbReference type="Proteomes" id="UP000886595">
    <property type="component" value="Unassembled WGS sequence"/>
</dbReference>
<dbReference type="PROSITE" id="PS51126">
    <property type="entry name" value="DILUTE"/>
    <property type="match status" value="1"/>
</dbReference>
<sequence length="182" mass="20692">MFLAQKIFSQTFQGINVQVFNSLLERECCTYHMGKKVNAWFNELEAWCSQATEEFVGSSWDELKHTRQAVVLLVTEQKSKITYDDLTSNLCPALSTQQLYRICTFCKIDDNEDRNVSPGVISNLKLLITDEDEDSRSFLLDNDSSVPFAADEISNCMEEKEFANVKPAVALADNPNFHFLKG</sequence>
<feature type="domain" description="Dilute" evidence="1">
    <location>
        <begin position="1"/>
        <end position="130"/>
    </location>
</feature>
<evidence type="ECO:0000259" key="1">
    <source>
        <dbReference type="PROSITE" id="PS51126"/>
    </source>
</evidence>
<gene>
    <name evidence="2" type="ORF">Bca52824_048880</name>
</gene>